<dbReference type="Gene3D" id="3.30.70.360">
    <property type="match status" value="1"/>
</dbReference>
<dbReference type="InterPro" id="IPR011650">
    <property type="entry name" value="Peptidase_M20_dimer"/>
</dbReference>
<evidence type="ECO:0000313" key="5">
    <source>
        <dbReference type="Proteomes" id="UP000287969"/>
    </source>
</evidence>
<dbReference type="EMBL" id="CP035282">
    <property type="protein sequence ID" value="QAT62394.1"/>
    <property type="molecule type" value="Genomic_DNA"/>
</dbReference>
<dbReference type="OrthoDB" id="9776731at2"/>
<dbReference type="Pfam" id="PF07687">
    <property type="entry name" value="M20_dimer"/>
    <property type="match status" value="1"/>
</dbReference>
<dbReference type="PIRSF" id="PIRSF005962">
    <property type="entry name" value="Pept_M20D_amidohydro"/>
    <property type="match status" value="1"/>
</dbReference>
<dbReference type="AlphaFoldDB" id="A0A410QEP7"/>
<feature type="binding site" evidence="2">
    <location>
        <position position="100"/>
    </location>
    <ligand>
        <name>Mn(2+)</name>
        <dbReference type="ChEBI" id="CHEBI:29035"/>
        <label>2</label>
    </ligand>
</feature>
<proteinExistence type="predicted"/>
<feature type="binding site" evidence="2">
    <location>
        <position position="136"/>
    </location>
    <ligand>
        <name>Mn(2+)</name>
        <dbReference type="ChEBI" id="CHEBI:29035"/>
        <label>2</label>
    </ligand>
</feature>
<dbReference type="FunFam" id="3.30.70.360:FF:000001">
    <property type="entry name" value="N-acetyldiaminopimelate deacetylase"/>
    <property type="match status" value="1"/>
</dbReference>
<keyword evidence="5" id="KW-1185">Reference proteome</keyword>
<dbReference type="InterPro" id="IPR017439">
    <property type="entry name" value="Amidohydrolase"/>
</dbReference>
<evidence type="ECO:0000256" key="1">
    <source>
        <dbReference type="ARBA" id="ARBA00022801"/>
    </source>
</evidence>
<dbReference type="GO" id="GO:0046872">
    <property type="term" value="F:metal ion binding"/>
    <property type="evidence" value="ECO:0007669"/>
    <property type="project" value="UniProtKB-KW"/>
</dbReference>
<organism evidence="4 5">
    <name type="scientific">Acidilutibacter cellobiosedens</name>
    <dbReference type="NCBI Taxonomy" id="2507161"/>
    <lineage>
        <taxon>Bacteria</taxon>
        <taxon>Bacillati</taxon>
        <taxon>Bacillota</taxon>
        <taxon>Tissierellia</taxon>
        <taxon>Tissierellales</taxon>
        <taxon>Acidilutibacteraceae</taxon>
        <taxon>Acidilutibacter</taxon>
    </lineage>
</organism>
<dbReference type="SUPFAM" id="SSF55031">
    <property type="entry name" value="Bacterial exopeptidase dimerisation domain"/>
    <property type="match status" value="1"/>
</dbReference>
<keyword evidence="2" id="KW-0479">Metal-binding</keyword>
<reference evidence="5" key="1">
    <citation type="submission" date="2019-01" db="EMBL/GenBank/DDBJ databases">
        <title>Draft genomes of a novel of Sporanaerobacter strains.</title>
        <authorList>
            <person name="Ma S."/>
        </authorList>
    </citation>
    <scope>NUCLEOTIDE SEQUENCE [LARGE SCALE GENOMIC DNA]</scope>
    <source>
        <strain evidence="5">NJN-17</strain>
    </source>
</reference>
<feature type="binding site" evidence="2">
    <location>
        <position position="362"/>
    </location>
    <ligand>
        <name>Mn(2+)</name>
        <dbReference type="ChEBI" id="CHEBI:29035"/>
        <label>2</label>
    </ligand>
</feature>
<comment type="cofactor">
    <cofactor evidence="2">
        <name>Mn(2+)</name>
        <dbReference type="ChEBI" id="CHEBI:29035"/>
    </cofactor>
    <text evidence="2">The Mn(2+) ion enhances activity.</text>
</comment>
<feature type="binding site" evidence="2">
    <location>
        <position position="102"/>
    </location>
    <ligand>
        <name>Mn(2+)</name>
        <dbReference type="ChEBI" id="CHEBI:29035"/>
        <label>2</label>
    </ligand>
</feature>
<dbReference type="NCBIfam" id="TIGR01891">
    <property type="entry name" value="amidohydrolases"/>
    <property type="match status" value="1"/>
</dbReference>
<sequence length="391" mass="43460">MDIKSRAMDIKDWVIGIRRDFHMHPELGFEEYRTRDKIIENLKEIGIEYRIVANTGVVGIIRGKEGGKTVALRADMDALPIKEKNDVLYKSKVEGKMHACGHDAHSAILLGVSRILNDIKDELKGNVKLFFQPAEETTGGAKPMIEQGVLENPKVDGIFGLHVDNGLDAGQIGIRYGQMNAASDMIKIIIEGKNSHGAYPDLGVDAIAIAAYVITAIQTIISRNTDPRNSGVISLGVINGGYAGNIIADRVEIEGIVRTLDEETRERTIERIKNIVEKVAESMGGKGEIKRRKSYNALINDDKMVDIIKQSGEGFLEKKNVIKIKYPSFGVEDFSFFSEKCSGGFFLLGSKNEEKNIVYRNHTPKFDIDEDCLVYGVMVQVQNVLNFLNRN</sequence>
<dbReference type="PANTHER" id="PTHR11014">
    <property type="entry name" value="PEPTIDASE M20 FAMILY MEMBER"/>
    <property type="match status" value="1"/>
</dbReference>
<dbReference type="SUPFAM" id="SSF53187">
    <property type="entry name" value="Zn-dependent exopeptidases"/>
    <property type="match status" value="1"/>
</dbReference>
<dbReference type="KEGG" id="spoa:EQM13_12885"/>
<dbReference type="InterPro" id="IPR002933">
    <property type="entry name" value="Peptidase_M20"/>
</dbReference>
<protein>
    <submittedName>
        <fullName evidence="4">Amidohydrolase</fullName>
    </submittedName>
</protein>
<name>A0A410QEP7_9FIRM</name>
<evidence type="ECO:0000313" key="4">
    <source>
        <dbReference type="EMBL" id="QAT62394.1"/>
    </source>
</evidence>
<dbReference type="Proteomes" id="UP000287969">
    <property type="component" value="Chromosome"/>
</dbReference>
<gene>
    <name evidence="4" type="ORF">EQM13_12885</name>
</gene>
<evidence type="ECO:0000256" key="2">
    <source>
        <dbReference type="PIRSR" id="PIRSR005962-1"/>
    </source>
</evidence>
<dbReference type="CDD" id="cd03886">
    <property type="entry name" value="M20_Acy1"/>
    <property type="match status" value="1"/>
</dbReference>
<dbReference type="GO" id="GO:0050118">
    <property type="term" value="F:N-acetyldiaminopimelate deacetylase activity"/>
    <property type="evidence" value="ECO:0007669"/>
    <property type="project" value="UniProtKB-ARBA"/>
</dbReference>
<feature type="binding site" evidence="2">
    <location>
        <position position="162"/>
    </location>
    <ligand>
        <name>Mn(2+)</name>
        <dbReference type="ChEBI" id="CHEBI:29035"/>
        <label>2</label>
    </ligand>
</feature>
<evidence type="ECO:0000259" key="3">
    <source>
        <dbReference type="Pfam" id="PF07687"/>
    </source>
</evidence>
<dbReference type="InterPro" id="IPR036264">
    <property type="entry name" value="Bact_exopeptidase_dim_dom"/>
</dbReference>
<keyword evidence="1 4" id="KW-0378">Hydrolase</keyword>
<feature type="domain" description="Peptidase M20 dimerisation" evidence="3">
    <location>
        <begin position="186"/>
        <end position="281"/>
    </location>
</feature>
<keyword evidence="2" id="KW-0464">Manganese</keyword>
<dbReference type="Gene3D" id="3.40.630.10">
    <property type="entry name" value="Zn peptidases"/>
    <property type="match status" value="1"/>
</dbReference>
<dbReference type="GO" id="GO:0019877">
    <property type="term" value="P:diaminopimelate biosynthetic process"/>
    <property type="evidence" value="ECO:0007669"/>
    <property type="project" value="UniProtKB-ARBA"/>
</dbReference>
<dbReference type="PANTHER" id="PTHR11014:SF63">
    <property type="entry name" value="METALLOPEPTIDASE, PUTATIVE (AFU_ORTHOLOGUE AFUA_6G09600)-RELATED"/>
    <property type="match status" value="1"/>
</dbReference>
<dbReference type="RefSeq" id="WP_128752916.1">
    <property type="nucleotide sequence ID" value="NZ_CP035282.1"/>
</dbReference>
<accession>A0A410QEP7</accession>
<dbReference type="Pfam" id="PF01546">
    <property type="entry name" value="Peptidase_M20"/>
    <property type="match status" value="1"/>
</dbReference>